<accession>A0A915EJL5</accession>
<evidence type="ECO:0000313" key="3">
    <source>
        <dbReference type="WBParaSite" id="jg7406"/>
    </source>
</evidence>
<proteinExistence type="predicted"/>
<feature type="region of interest" description="Disordered" evidence="1">
    <location>
        <begin position="1"/>
        <end position="34"/>
    </location>
</feature>
<evidence type="ECO:0000313" key="2">
    <source>
        <dbReference type="Proteomes" id="UP000887574"/>
    </source>
</evidence>
<feature type="compositionally biased region" description="Basic and acidic residues" evidence="1">
    <location>
        <begin position="16"/>
        <end position="31"/>
    </location>
</feature>
<protein>
    <submittedName>
        <fullName evidence="3">Uncharacterized protein</fullName>
    </submittedName>
</protein>
<reference evidence="3" key="1">
    <citation type="submission" date="2022-11" db="UniProtKB">
        <authorList>
            <consortium name="WormBaseParasite"/>
        </authorList>
    </citation>
    <scope>IDENTIFICATION</scope>
</reference>
<dbReference type="AlphaFoldDB" id="A0A915EJL5"/>
<dbReference type="WBParaSite" id="jg7406">
    <property type="protein sequence ID" value="jg7406"/>
    <property type="gene ID" value="jg7406"/>
</dbReference>
<sequence length="50" mass="5845">MRTEEVSISSRKKCEKRNNGKEKRSSRRRDVTSIQLKIGFGKDRFKGQST</sequence>
<organism evidence="2 3">
    <name type="scientific">Ditylenchus dipsaci</name>
    <dbReference type="NCBI Taxonomy" id="166011"/>
    <lineage>
        <taxon>Eukaryota</taxon>
        <taxon>Metazoa</taxon>
        <taxon>Ecdysozoa</taxon>
        <taxon>Nematoda</taxon>
        <taxon>Chromadorea</taxon>
        <taxon>Rhabditida</taxon>
        <taxon>Tylenchina</taxon>
        <taxon>Tylenchomorpha</taxon>
        <taxon>Sphaerularioidea</taxon>
        <taxon>Anguinidae</taxon>
        <taxon>Anguininae</taxon>
        <taxon>Ditylenchus</taxon>
    </lineage>
</organism>
<evidence type="ECO:0000256" key="1">
    <source>
        <dbReference type="SAM" id="MobiDB-lite"/>
    </source>
</evidence>
<keyword evidence="2" id="KW-1185">Reference proteome</keyword>
<dbReference type="Proteomes" id="UP000887574">
    <property type="component" value="Unplaced"/>
</dbReference>
<name>A0A915EJL5_9BILA</name>